<protein>
    <submittedName>
        <fullName evidence="1">Uncharacterized protein</fullName>
    </submittedName>
</protein>
<name>A0A0B6YQT5_9EUPU</name>
<dbReference type="EMBL" id="HACG01011728">
    <property type="protein sequence ID" value="CEK58593.1"/>
    <property type="molecule type" value="Transcribed_RNA"/>
</dbReference>
<proteinExistence type="predicted"/>
<accession>A0A0B6YQT5</accession>
<organism evidence="1">
    <name type="scientific">Arion vulgaris</name>
    <dbReference type="NCBI Taxonomy" id="1028688"/>
    <lineage>
        <taxon>Eukaryota</taxon>
        <taxon>Metazoa</taxon>
        <taxon>Spiralia</taxon>
        <taxon>Lophotrochozoa</taxon>
        <taxon>Mollusca</taxon>
        <taxon>Gastropoda</taxon>
        <taxon>Heterobranchia</taxon>
        <taxon>Euthyneura</taxon>
        <taxon>Panpulmonata</taxon>
        <taxon>Eupulmonata</taxon>
        <taxon>Stylommatophora</taxon>
        <taxon>Helicina</taxon>
        <taxon>Arionoidea</taxon>
        <taxon>Arionidae</taxon>
        <taxon>Arion</taxon>
    </lineage>
</organism>
<gene>
    <name evidence="1" type="primary">ORF33583</name>
</gene>
<evidence type="ECO:0000313" key="1">
    <source>
        <dbReference type="EMBL" id="CEK58593.1"/>
    </source>
</evidence>
<sequence length="71" mass="8254">MLLNVNAIEGCANHLQIILKKNEFVDNKIPKLADQQEALLAVVKRHKLVWFRHVNRHDFPLKNNPSWNSQG</sequence>
<reference evidence="1" key="1">
    <citation type="submission" date="2014-12" db="EMBL/GenBank/DDBJ databases">
        <title>Insight into the proteome of Arion vulgaris.</title>
        <authorList>
            <person name="Aradska J."/>
            <person name="Bulat T."/>
            <person name="Smidak R."/>
            <person name="Sarate P."/>
            <person name="Gangsoo J."/>
            <person name="Sialana F."/>
            <person name="Bilban M."/>
            <person name="Lubec G."/>
        </authorList>
    </citation>
    <scope>NUCLEOTIDE SEQUENCE</scope>
    <source>
        <tissue evidence="1">Skin</tissue>
    </source>
</reference>
<dbReference type="AlphaFoldDB" id="A0A0B6YQT5"/>